<dbReference type="VEuPathDB" id="AmoebaDB:EHI5A_009320"/>
<feature type="domain" description="PNPLA" evidence="6">
    <location>
        <begin position="328"/>
        <end position="501"/>
    </location>
</feature>
<dbReference type="Proteomes" id="UP000078387">
    <property type="component" value="Unassembled WGS sequence"/>
</dbReference>
<dbReference type="Pfam" id="PF01734">
    <property type="entry name" value="Patatin"/>
    <property type="match status" value="1"/>
</dbReference>
<comment type="caution">
    <text evidence="5">Lacks conserved residue(s) required for the propagation of feature annotation.</text>
</comment>
<evidence type="ECO:0000256" key="1">
    <source>
        <dbReference type="ARBA" id="ARBA00013278"/>
    </source>
</evidence>
<dbReference type="SUPFAM" id="SSF48403">
    <property type="entry name" value="Ankyrin repeat"/>
    <property type="match status" value="1"/>
</dbReference>
<keyword evidence="2 5" id="KW-0443">Lipid metabolism</keyword>
<evidence type="ECO:0000313" key="8">
    <source>
        <dbReference type="Proteomes" id="UP000078387"/>
    </source>
</evidence>
<dbReference type="Gene3D" id="3.40.1090.10">
    <property type="entry name" value="Cytosolic phospholipase A2 catalytic domain"/>
    <property type="match status" value="1"/>
</dbReference>
<dbReference type="VEuPathDB" id="AmoebaDB:EHI_073330"/>
<feature type="active site" description="Proton acceptor" evidence="5">
    <location>
        <position position="488"/>
    </location>
</feature>
<dbReference type="EMBL" id="BDEQ01000001">
    <property type="protein sequence ID" value="GAT93480.1"/>
    <property type="molecule type" value="Genomic_DNA"/>
</dbReference>
<comment type="caution">
    <text evidence="7">The sequence shown here is derived from an EMBL/GenBank/DDBJ whole genome shotgun (WGS) entry which is preliminary data.</text>
</comment>
<dbReference type="GO" id="GO:0004623">
    <property type="term" value="F:phospholipase A2 activity"/>
    <property type="evidence" value="ECO:0007669"/>
    <property type="project" value="UniProtKB-EC"/>
</dbReference>
<feature type="active site" description="Nucleophile" evidence="5">
    <location>
        <position position="365"/>
    </location>
</feature>
<dbReference type="VEuPathDB" id="AmoebaDB:EHI8A_008940"/>
<feature type="repeat" description="ANK" evidence="4">
    <location>
        <begin position="142"/>
        <end position="174"/>
    </location>
</feature>
<dbReference type="PROSITE" id="PS50297">
    <property type="entry name" value="ANK_REP_REGION"/>
    <property type="match status" value="1"/>
</dbReference>
<organism evidence="7 8">
    <name type="scientific">Entamoeba histolytica</name>
    <dbReference type="NCBI Taxonomy" id="5759"/>
    <lineage>
        <taxon>Eukaryota</taxon>
        <taxon>Amoebozoa</taxon>
        <taxon>Evosea</taxon>
        <taxon>Archamoebae</taxon>
        <taxon>Mastigamoebida</taxon>
        <taxon>Entamoebidae</taxon>
        <taxon>Entamoeba</taxon>
    </lineage>
</organism>
<dbReference type="Pfam" id="PF00023">
    <property type="entry name" value="Ank"/>
    <property type="match status" value="1"/>
</dbReference>
<gene>
    <name evidence="7" type="ORF">CL6EHI_073330</name>
</gene>
<dbReference type="AlphaFoldDB" id="A0A5K1UGK2"/>
<keyword evidence="5" id="KW-0378">Hydrolase</keyword>
<evidence type="ECO:0000313" key="7">
    <source>
        <dbReference type="EMBL" id="GAT93480.1"/>
    </source>
</evidence>
<evidence type="ECO:0000256" key="5">
    <source>
        <dbReference type="PROSITE-ProRule" id="PRU01161"/>
    </source>
</evidence>
<comment type="catalytic activity">
    <reaction evidence="3">
        <text>a 1,2-diacyl-sn-glycero-3-phosphocholine + H2O = a 1-acyl-sn-glycero-3-phosphocholine + a fatty acid + H(+)</text>
        <dbReference type="Rhea" id="RHEA:15801"/>
        <dbReference type="ChEBI" id="CHEBI:15377"/>
        <dbReference type="ChEBI" id="CHEBI:15378"/>
        <dbReference type="ChEBI" id="CHEBI:28868"/>
        <dbReference type="ChEBI" id="CHEBI:57643"/>
        <dbReference type="ChEBI" id="CHEBI:58168"/>
        <dbReference type="EC" id="3.1.1.4"/>
    </reaction>
    <physiologicalReaction direction="left-to-right" evidence="3">
        <dbReference type="Rhea" id="RHEA:15802"/>
    </physiologicalReaction>
</comment>
<dbReference type="EC" id="3.1.1.4" evidence="1"/>
<dbReference type="OMA" id="YMRFDPI"/>
<evidence type="ECO:0000256" key="2">
    <source>
        <dbReference type="ARBA" id="ARBA00023098"/>
    </source>
</evidence>
<dbReference type="Gene3D" id="1.25.40.20">
    <property type="entry name" value="Ankyrin repeat-containing domain"/>
    <property type="match status" value="2"/>
</dbReference>
<dbReference type="InterPro" id="IPR036770">
    <property type="entry name" value="Ankyrin_rpt-contain_sf"/>
</dbReference>
<evidence type="ECO:0000256" key="3">
    <source>
        <dbReference type="ARBA" id="ARBA00023422"/>
    </source>
</evidence>
<evidence type="ECO:0000259" key="6">
    <source>
        <dbReference type="PROSITE" id="PS51635"/>
    </source>
</evidence>
<dbReference type="PROSITE" id="PS50088">
    <property type="entry name" value="ANK_REPEAT"/>
    <property type="match status" value="1"/>
</dbReference>
<dbReference type="InterPro" id="IPR002641">
    <property type="entry name" value="PNPLA_dom"/>
</dbReference>
<reference evidence="7 8" key="1">
    <citation type="submission" date="2016-05" db="EMBL/GenBank/DDBJ databases">
        <title>First whole genome sequencing of Entamoeba histolytica HM1:IMSS-clone-6.</title>
        <authorList>
            <person name="Mukherjee Avik.K."/>
            <person name="Izumyama S."/>
            <person name="Nakada-Tsukui K."/>
            <person name="Nozaki T."/>
        </authorList>
    </citation>
    <scope>NUCLEOTIDE SEQUENCE [LARGE SCALE GENOMIC DNA]</scope>
    <source>
        <strain evidence="7 8">HM1:IMSS clone 6</strain>
    </source>
</reference>
<sequence length="616" mass="70324">MSNYLNLYQQFINKNNDALKELNNKEMLEELKKSKFYNRLIFIGCETNNKELVELLLNYSPSKLICQDIHGRTPLMSCLLHQSLDVIVLLLSIGDCRLDIVDSFENNILHYLSNCEVDDLIELLSKRVIEEYPLFIKRKNALGESPLHLSIEKGNIKFAQLLLDNGAPLNQVTNGNQSSLDYALYCTTNQIETIQFVKTKIKEKEKELEQKKIILSSKPEECQMKIDSSVINQQNISDKTNGNIIDNTIERSPPDVEVIDKDDIQQVKENTTNAYYSSLLSSFFKKKEAVKTLTKEEEYQILLESIEINDKMHNSIDSFNRKKKFRMISIDGGGIKCILQAIIFSRLVEKFPTLLEEVNLFCGVSASSFICADLALGIHPKDIKKLMIEMCKHSFEKKSRGYMESMYSNKYLIDVAQMTYGEKKLSDIQRYILINAFQFDSGENDPNRCCKACVFNNFIPGYDCKIGDACLRSAAAVGYYPPYQGYADGGIFENNPCVCAFPYIFGERGLGIDINNTVCLSISSGRPPINYMDSNKYTDVGLLQLLPLCIDGFLWSRKSMADDVAKGFLGERYMRFDPVLPNNLDLDCNNQIEELIELANNVDITSIEEWILKYWL</sequence>
<dbReference type="GO" id="GO:0016042">
    <property type="term" value="P:lipid catabolic process"/>
    <property type="evidence" value="ECO:0007669"/>
    <property type="project" value="UniProtKB-UniRule"/>
</dbReference>
<proteinExistence type="predicted"/>
<dbReference type="VEuPathDB" id="AmoebaDB:KM1_006790"/>
<dbReference type="SMART" id="SM00248">
    <property type="entry name" value="ANK"/>
    <property type="match status" value="3"/>
</dbReference>
<dbReference type="Pfam" id="PF12796">
    <property type="entry name" value="Ank_2"/>
    <property type="match status" value="1"/>
</dbReference>
<protein>
    <recommendedName>
        <fullName evidence="1">phospholipase A2</fullName>
        <ecNumber evidence="1">3.1.1.4</ecNumber>
    </recommendedName>
</protein>
<accession>A0A5K1UGK2</accession>
<dbReference type="InterPro" id="IPR047156">
    <property type="entry name" value="Teg/CotR/CapV-like"/>
</dbReference>
<dbReference type="PROSITE" id="PS51635">
    <property type="entry name" value="PNPLA"/>
    <property type="match status" value="1"/>
</dbReference>
<keyword evidence="5" id="KW-0442">Lipid degradation</keyword>
<feature type="short sequence motif" description="DGA/G" evidence="5">
    <location>
        <begin position="488"/>
        <end position="490"/>
    </location>
</feature>
<dbReference type="InterPro" id="IPR002110">
    <property type="entry name" value="Ankyrin_rpt"/>
</dbReference>
<dbReference type="PANTHER" id="PTHR24138">
    <property type="entry name" value="INTRACELLLAR PHOSPHOLIPASE A FAMILY"/>
    <property type="match status" value="1"/>
</dbReference>
<evidence type="ECO:0000256" key="4">
    <source>
        <dbReference type="PROSITE-ProRule" id="PRU00023"/>
    </source>
</evidence>
<dbReference type="CDD" id="cd07213">
    <property type="entry name" value="Pat17_PNPLA8_PNPLA9_like1"/>
    <property type="match status" value="1"/>
</dbReference>
<dbReference type="VEuPathDB" id="AmoebaDB:EHI7A_011770"/>
<dbReference type="SUPFAM" id="SSF52151">
    <property type="entry name" value="FabD/lysophospholipase-like"/>
    <property type="match status" value="1"/>
</dbReference>
<dbReference type="PANTHER" id="PTHR24138:SF10">
    <property type="entry name" value="PHOSPHOLIPASE A2"/>
    <property type="match status" value="1"/>
</dbReference>
<dbReference type="InterPro" id="IPR016035">
    <property type="entry name" value="Acyl_Trfase/lysoPLipase"/>
</dbReference>
<name>A0A5K1UGK2_ENTHI</name>
<keyword evidence="4" id="KW-0040">ANK repeat</keyword>